<dbReference type="Gene3D" id="3.30.70.890">
    <property type="entry name" value="GHMP kinase, C-terminal domain"/>
    <property type="match status" value="1"/>
</dbReference>
<dbReference type="GO" id="GO:0019288">
    <property type="term" value="P:isopentenyl diphosphate biosynthetic process, methylerythritol 4-phosphate pathway"/>
    <property type="evidence" value="ECO:0007669"/>
    <property type="project" value="UniProtKB-UniRule"/>
</dbReference>
<dbReference type="AlphaFoldDB" id="A0A520MVP6"/>
<comment type="caution">
    <text evidence="9">The sequence shown here is derived from an EMBL/GenBank/DDBJ whole genome shotgun (WGS) entry which is preliminary data.</text>
</comment>
<evidence type="ECO:0000313" key="10">
    <source>
        <dbReference type="Proteomes" id="UP000315498"/>
    </source>
</evidence>
<keyword evidence="2 7" id="KW-0808">Transferase</keyword>
<evidence type="ECO:0000259" key="8">
    <source>
        <dbReference type="Pfam" id="PF00288"/>
    </source>
</evidence>
<evidence type="ECO:0000256" key="5">
    <source>
        <dbReference type="ARBA" id="ARBA00022840"/>
    </source>
</evidence>
<keyword evidence="5 7" id="KW-0067">ATP-binding</keyword>
<dbReference type="EMBL" id="SHBG01000007">
    <property type="protein sequence ID" value="RZO25302.1"/>
    <property type="molecule type" value="Genomic_DNA"/>
</dbReference>
<gene>
    <name evidence="7" type="primary">ispE</name>
    <name evidence="9" type="ORF">EVA94_01285</name>
</gene>
<dbReference type="NCBIfam" id="TIGR00154">
    <property type="entry name" value="ispE"/>
    <property type="match status" value="1"/>
</dbReference>
<keyword evidence="6 7" id="KW-0414">Isoprene biosynthesis</keyword>
<proteinExistence type="inferred from homology"/>
<feature type="domain" description="GHMP kinase N-terminal" evidence="8">
    <location>
        <begin position="65"/>
        <end position="142"/>
    </location>
</feature>
<dbReference type="PIRSF" id="PIRSF010376">
    <property type="entry name" value="IspE"/>
    <property type="match status" value="1"/>
</dbReference>
<comment type="function">
    <text evidence="7">Catalyzes the phosphorylation of the position 2 hydroxy group of 4-diphosphocytidyl-2C-methyl-D-erythritol.</text>
</comment>
<comment type="pathway">
    <text evidence="7">Isoprenoid biosynthesis; isopentenyl diphosphate biosynthesis via DXP pathway; isopentenyl diphosphate from 1-deoxy-D-xylulose 5-phosphate: step 3/6.</text>
</comment>
<organism evidence="9 10">
    <name type="scientific">SAR86 cluster bacterium</name>
    <dbReference type="NCBI Taxonomy" id="2030880"/>
    <lineage>
        <taxon>Bacteria</taxon>
        <taxon>Pseudomonadati</taxon>
        <taxon>Pseudomonadota</taxon>
        <taxon>Gammaproteobacteria</taxon>
        <taxon>SAR86 cluster</taxon>
    </lineage>
</organism>
<dbReference type="Gene3D" id="3.30.230.10">
    <property type="match status" value="1"/>
</dbReference>
<dbReference type="PANTHER" id="PTHR43527:SF2">
    <property type="entry name" value="4-DIPHOSPHOCYTIDYL-2-C-METHYL-D-ERYTHRITOL KINASE, CHLOROPLASTIC"/>
    <property type="match status" value="1"/>
</dbReference>
<evidence type="ECO:0000256" key="1">
    <source>
        <dbReference type="ARBA" id="ARBA00017473"/>
    </source>
</evidence>
<sequence>MREISINSPAKINLYLRVKDKRDDGYHNIDTSFQCIDIYDYMNFKYIESGIKINSEESYFSDEDNTIYKSAKILQGFSKNASGVEISIKKNIPVGAGLGGGSSNAASTLVALNKLWGLDLNINVLMEIGSSIGADVPFFVNGKNAVGDGIGDILKETSAITENLLVINPKIHNSTKEMFKLLEVWKSKNKFNSLNQQNHFWNVFIENNPKIEEFYNQIAEDYEINLSGSGSSMFIKYKDRVEIDNVIKKIPTNWRLFFCKPLQYSPICYIK</sequence>
<evidence type="ECO:0000256" key="3">
    <source>
        <dbReference type="ARBA" id="ARBA00022741"/>
    </source>
</evidence>
<dbReference type="SUPFAM" id="SSF55060">
    <property type="entry name" value="GHMP Kinase, C-terminal domain"/>
    <property type="match status" value="1"/>
</dbReference>
<comment type="similarity">
    <text evidence="7">Belongs to the GHMP kinase family. IspE subfamily.</text>
</comment>
<evidence type="ECO:0000256" key="7">
    <source>
        <dbReference type="HAMAP-Rule" id="MF_00061"/>
    </source>
</evidence>
<comment type="catalytic activity">
    <reaction evidence="7">
        <text>4-CDP-2-C-methyl-D-erythritol + ATP = 4-CDP-2-C-methyl-D-erythritol 2-phosphate + ADP + H(+)</text>
        <dbReference type="Rhea" id="RHEA:18437"/>
        <dbReference type="ChEBI" id="CHEBI:15378"/>
        <dbReference type="ChEBI" id="CHEBI:30616"/>
        <dbReference type="ChEBI" id="CHEBI:57823"/>
        <dbReference type="ChEBI" id="CHEBI:57919"/>
        <dbReference type="ChEBI" id="CHEBI:456216"/>
        <dbReference type="EC" id="2.7.1.148"/>
    </reaction>
</comment>
<dbReference type="PANTHER" id="PTHR43527">
    <property type="entry name" value="4-DIPHOSPHOCYTIDYL-2-C-METHYL-D-ERYTHRITOL KINASE, CHLOROPLASTIC"/>
    <property type="match status" value="1"/>
</dbReference>
<dbReference type="GO" id="GO:0016114">
    <property type="term" value="P:terpenoid biosynthetic process"/>
    <property type="evidence" value="ECO:0007669"/>
    <property type="project" value="UniProtKB-UniRule"/>
</dbReference>
<reference evidence="9 10" key="1">
    <citation type="submission" date="2019-02" db="EMBL/GenBank/DDBJ databases">
        <title>Prokaryotic population dynamics and viral predation in marine succession experiment using metagenomics: the confinement effect.</title>
        <authorList>
            <person name="Haro-Moreno J.M."/>
            <person name="Rodriguez-Valera F."/>
            <person name="Lopez-Perez M."/>
        </authorList>
    </citation>
    <scope>NUCLEOTIDE SEQUENCE [LARGE SCALE GENOMIC DNA]</scope>
    <source>
        <strain evidence="9">MED-G161</strain>
    </source>
</reference>
<dbReference type="SUPFAM" id="SSF54211">
    <property type="entry name" value="Ribosomal protein S5 domain 2-like"/>
    <property type="match status" value="1"/>
</dbReference>
<feature type="active site" evidence="7">
    <location>
        <position position="135"/>
    </location>
</feature>
<dbReference type="UniPathway" id="UPA00056">
    <property type="reaction ID" value="UER00094"/>
</dbReference>
<keyword evidence="3 7" id="KW-0547">Nucleotide-binding</keyword>
<protein>
    <recommendedName>
        <fullName evidence="1 7">4-diphosphocytidyl-2-C-methyl-D-erythritol kinase</fullName>
        <shortName evidence="7">CMK</shortName>
        <ecNumber evidence="7">2.7.1.148</ecNumber>
    </recommendedName>
    <alternativeName>
        <fullName evidence="7">4-(cytidine-5'-diphospho)-2-C-methyl-D-erythritol kinase</fullName>
    </alternativeName>
</protein>
<feature type="binding site" evidence="7">
    <location>
        <begin position="93"/>
        <end position="103"/>
    </location>
    <ligand>
        <name>ATP</name>
        <dbReference type="ChEBI" id="CHEBI:30616"/>
    </ligand>
</feature>
<dbReference type="Pfam" id="PF00288">
    <property type="entry name" value="GHMP_kinases_N"/>
    <property type="match status" value="1"/>
</dbReference>
<keyword evidence="4 7" id="KW-0418">Kinase</keyword>
<dbReference type="GO" id="GO:0050515">
    <property type="term" value="F:4-(cytidine 5'-diphospho)-2-C-methyl-D-erythritol kinase activity"/>
    <property type="evidence" value="ECO:0007669"/>
    <property type="project" value="UniProtKB-UniRule"/>
</dbReference>
<name>A0A520MVP6_9GAMM</name>
<dbReference type="InterPro" id="IPR004424">
    <property type="entry name" value="IspE"/>
</dbReference>
<evidence type="ECO:0000256" key="6">
    <source>
        <dbReference type="ARBA" id="ARBA00023229"/>
    </source>
</evidence>
<evidence type="ECO:0000313" key="9">
    <source>
        <dbReference type="EMBL" id="RZO25302.1"/>
    </source>
</evidence>
<dbReference type="EC" id="2.7.1.148" evidence="7"/>
<dbReference type="InterPro" id="IPR006204">
    <property type="entry name" value="GHMP_kinase_N_dom"/>
</dbReference>
<dbReference type="HAMAP" id="MF_00061">
    <property type="entry name" value="IspE"/>
    <property type="match status" value="1"/>
</dbReference>
<feature type="active site" evidence="7">
    <location>
        <position position="11"/>
    </location>
</feature>
<dbReference type="Proteomes" id="UP000315498">
    <property type="component" value="Unassembled WGS sequence"/>
</dbReference>
<accession>A0A520MVP6</accession>
<dbReference type="InterPro" id="IPR020568">
    <property type="entry name" value="Ribosomal_Su5_D2-typ_SF"/>
</dbReference>
<dbReference type="InterPro" id="IPR036554">
    <property type="entry name" value="GHMP_kinase_C_sf"/>
</dbReference>
<dbReference type="GO" id="GO:0005524">
    <property type="term" value="F:ATP binding"/>
    <property type="evidence" value="ECO:0007669"/>
    <property type="project" value="UniProtKB-UniRule"/>
</dbReference>
<dbReference type="InterPro" id="IPR014721">
    <property type="entry name" value="Ribsml_uS5_D2-typ_fold_subgr"/>
</dbReference>
<evidence type="ECO:0000256" key="4">
    <source>
        <dbReference type="ARBA" id="ARBA00022777"/>
    </source>
</evidence>
<evidence type="ECO:0000256" key="2">
    <source>
        <dbReference type="ARBA" id="ARBA00022679"/>
    </source>
</evidence>